<dbReference type="PANTHER" id="PTHR30269:SF0">
    <property type="entry name" value="MEMBRANE TRANSPORTER PROTEIN YFCA-RELATED"/>
    <property type="match status" value="1"/>
</dbReference>
<dbReference type="OrthoDB" id="554695at2"/>
<evidence type="ECO:0000256" key="7">
    <source>
        <dbReference type="ARBA" id="ARBA00023136"/>
    </source>
</evidence>
<gene>
    <name evidence="9" type="ORF">AM506_01305</name>
</gene>
<evidence type="ECO:0000313" key="9">
    <source>
        <dbReference type="EMBL" id="KPL61298.1"/>
    </source>
</evidence>
<comment type="similarity">
    <text evidence="2 8">Belongs to the 4-toluene sulfonate uptake permease (TSUP) (TC 2.A.102) family.</text>
</comment>
<keyword evidence="3" id="KW-0813">Transport</keyword>
<proteinExistence type="inferred from homology"/>
<comment type="subcellular location">
    <subcellularLocation>
        <location evidence="1 8">Cell membrane</location>
        <topology evidence="1 8">Multi-pass membrane protein</topology>
    </subcellularLocation>
</comment>
<comment type="caution">
    <text evidence="9">The sequence shown here is derived from an EMBL/GenBank/DDBJ whole genome shotgun (WGS) entry which is preliminary data.</text>
</comment>
<dbReference type="PATRIC" id="fig|218284.4.peg.272"/>
<feature type="transmembrane region" description="Helical" evidence="8">
    <location>
        <begin position="221"/>
        <end position="240"/>
    </location>
</feature>
<name>A0A0N8GHH3_9BACI</name>
<evidence type="ECO:0000256" key="2">
    <source>
        <dbReference type="ARBA" id="ARBA00009142"/>
    </source>
</evidence>
<feature type="transmembrane region" description="Helical" evidence="8">
    <location>
        <begin position="99"/>
        <end position="116"/>
    </location>
</feature>
<dbReference type="Proteomes" id="UP000050398">
    <property type="component" value="Unassembled WGS sequence"/>
</dbReference>
<dbReference type="Pfam" id="PF01925">
    <property type="entry name" value="TauE"/>
    <property type="match status" value="1"/>
</dbReference>
<keyword evidence="4 8" id="KW-1003">Cell membrane</keyword>
<dbReference type="PANTHER" id="PTHR30269">
    <property type="entry name" value="TRANSMEMBRANE PROTEIN YFCA"/>
    <property type="match status" value="1"/>
</dbReference>
<dbReference type="RefSeq" id="WP_060670032.1">
    <property type="nucleotide sequence ID" value="NZ_LIXZ01000001.1"/>
</dbReference>
<evidence type="ECO:0000313" key="10">
    <source>
        <dbReference type="Proteomes" id="UP000050398"/>
    </source>
</evidence>
<feature type="transmembrane region" description="Helical" evidence="8">
    <location>
        <begin position="191"/>
        <end position="209"/>
    </location>
</feature>
<evidence type="ECO:0000256" key="5">
    <source>
        <dbReference type="ARBA" id="ARBA00022692"/>
    </source>
</evidence>
<feature type="transmembrane region" description="Helical" evidence="8">
    <location>
        <begin position="70"/>
        <end position="87"/>
    </location>
</feature>
<evidence type="ECO:0000256" key="3">
    <source>
        <dbReference type="ARBA" id="ARBA00022448"/>
    </source>
</evidence>
<feature type="transmembrane region" description="Helical" evidence="8">
    <location>
        <begin position="29"/>
        <end position="50"/>
    </location>
</feature>
<dbReference type="InterPro" id="IPR052017">
    <property type="entry name" value="TSUP"/>
</dbReference>
<accession>A0A0N8GHH3</accession>
<evidence type="ECO:0000256" key="4">
    <source>
        <dbReference type="ARBA" id="ARBA00022475"/>
    </source>
</evidence>
<evidence type="ECO:0000256" key="6">
    <source>
        <dbReference type="ARBA" id="ARBA00022989"/>
    </source>
</evidence>
<reference evidence="9 10" key="1">
    <citation type="submission" date="2015-08" db="EMBL/GenBank/DDBJ databases">
        <title>Draft Genome Sequence of Bacillus vietnamensis UCD-SED5.</title>
        <authorList>
            <person name="Lee R.D."/>
            <person name="Jospin G."/>
            <person name="Lang J.M."/>
            <person name="Coil D.A."/>
            <person name="Eisen J.A."/>
        </authorList>
    </citation>
    <scope>NUCLEOTIDE SEQUENCE [LARGE SCALE GENOMIC DNA]</scope>
    <source>
        <strain evidence="9 10">UCD-SED5</strain>
    </source>
</reference>
<dbReference type="EMBL" id="LIXZ01000001">
    <property type="protein sequence ID" value="KPL61298.1"/>
    <property type="molecule type" value="Genomic_DNA"/>
</dbReference>
<dbReference type="eggNOG" id="COG0730">
    <property type="taxonomic scope" value="Bacteria"/>
</dbReference>
<sequence length="241" mass="26515">MEVILFFTGVIVALIGTLAGSGGLIGMPVMLLLGLPIHTAIATAKFSNIISSFSSFTYLLRDRKVTWKECLPILPIALAGGLTGAFLSDKIPPSLLEWMAFFFLLFALALSLLKGFKPKERTQKHYRVYGLLYFISTYDGLFGPGQATMLMYTHLFHGLSYLKSVALTRFQTFVSCLGAFTVYFHNGHVEWGVAVPFALGALIGAQLAVRLASRLSMKHLGMLLNILTFILILQLGKNLLF</sequence>
<dbReference type="InterPro" id="IPR002781">
    <property type="entry name" value="TM_pro_TauE-like"/>
</dbReference>
<dbReference type="GO" id="GO:0005886">
    <property type="term" value="C:plasma membrane"/>
    <property type="evidence" value="ECO:0007669"/>
    <property type="project" value="UniProtKB-SubCell"/>
</dbReference>
<dbReference type="AlphaFoldDB" id="A0A0N8GHH3"/>
<keyword evidence="5 8" id="KW-0812">Transmembrane</keyword>
<feature type="transmembrane region" description="Helical" evidence="8">
    <location>
        <begin position="128"/>
        <end position="152"/>
    </location>
</feature>
<keyword evidence="6 8" id="KW-1133">Transmembrane helix</keyword>
<protein>
    <recommendedName>
        <fullName evidence="8">Probable membrane transporter protein</fullName>
    </recommendedName>
</protein>
<keyword evidence="7 8" id="KW-0472">Membrane</keyword>
<evidence type="ECO:0000256" key="1">
    <source>
        <dbReference type="ARBA" id="ARBA00004651"/>
    </source>
</evidence>
<evidence type="ECO:0000256" key="8">
    <source>
        <dbReference type="RuleBase" id="RU363041"/>
    </source>
</evidence>
<organism evidence="9 10">
    <name type="scientific">Rossellomorea vietnamensis</name>
    <dbReference type="NCBI Taxonomy" id="218284"/>
    <lineage>
        <taxon>Bacteria</taxon>
        <taxon>Bacillati</taxon>
        <taxon>Bacillota</taxon>
        <taxon>Bacilli</taxon>
        <taxon>Bacillales</taxon>
        <taxon>Bacillaceae</taxon>
        <taxon>Rossellomorea</taxon>
    </lineage>
</organism>